<evidence type="ECO:0000256" key="4">
    <source>
        <dbReference type="ARBA" id="ARBA00023136"/>
    </source>
</evidence>
<organism evidence="7 8">
    <name type="scientific">Devosia ginsengisoli</name>
    <dbReference type="NCBI Taxonomy" id="400770"/>
    <lineage>
        <taxon>Bacteria</taxon>
        <taxon>Pseudomonadati</taxon>
        <taxon>Pseudomonadota</taxon>
        <taxon>Alphaproteobacteria</taxon>
        <taxon>Hyphomicrobiales</taxon>
        <taxon>Devosiaceae</taxon>
        <taxon>Devosia</taxon>
    </lineage>
</organism>
<feature type="transmembrane region" description="Helical" evidence="5">
    <location>
        <begin position="202"/>
        <end position="223"/>
    </location>
</feature>
<feature type="transmembrane region" description="Helical" evidence="5">
    <location>
        <begin position="418"/>
        <end position="434"/>
    </location>
</feature>
<feature type="transmembrane region" description="Helical" evidence="5">
    <location>
        <begin position="379"/>
        <end position="406"/>
    </location>
</feature>
<keyword evidence="4 5" id="KW-0472">Membrane</keyword>
<dbReference type="RefSeq" id="WP_146289493.1">
    <property type="nucleotide sequence ID" value="NZ_CP042304.1"/>
</dbReference>
<dbReference type="EMBL" id="CP042304">
    <property type="protein sequence ID" value="QDZ10707.1"/>
    <property type="molecule type" value="Genomic_DNA"/>
</dbReference>
<feature type="transmembrane region" description="Helical" evidence="5">
    <location>
        <begin position="161"/>
        <end position="182"/>
    </location>
</feature>
<protein>
    <submittedName>
        <fullName evidence="7">O-antigen ligase family protein</fullName>
    </submittedName>
</protein>
<dbReference type="Proteomes" id="UP000315364">
    <property type="component" value="Chromosome"/>
</dbReference>
<dbReference type="AlphaFoldDB" id="A0A5B8LR51"/>
<keyword evidence="2 5" id="KW-0812">Transmembrane</keyword>
<evidence type="ECO:0000313" key="7">
    <source>
        <dbReference type="EMBL" id="QDZ10707.1"/>
    </source>
</evidence>
<dbReference type="PANTHER" id="PTHR37422:SF23">
    <property type="entry name" value="TEICHURONIC ACID BIOSYNTHESIS PROTEIN TUAE"/>
    <property type="match status" value="1"/>
</dbReference>
<dbReference type="GO" id="GO:0016874">
    <property type="term" value="F:ligase activity"/>
    <property type="evidence" value="ECO:0007669"/>
    <property type="project" value="UniProtKB-KW"/>
</dbReference>
<dbReference type="PANTHER" id="PTHR37422">
    <property type="entry name" value="TEICHURONIC ACID BIOSYNTHESIS PROTEIN TUAE"/>
    <property type="match status" value="1"/>
</dbReference>
<evidence type="ECO:0000256" key="2">
    <source>
        <dbReference type="ARBA" id="ARBA00022692"/>
    </source>
</evidence>
<dbReference type="InterPro" id="IPR051533">
    <property type="entry name" value="WaaL-like"/>
</dbReference>
<feature type="transmembrane region" description="Helical" evidence="5">
    <location>
        <begin position="292"/>
        <end position="312"/>
    </location>
</feature>
<evidence type="ECO:0000256" key="1">
    <source>
        <dbReference type="ARBA" id="ARBA00004141"/>
    </source>
</evidence>
<feature type="transmembrane region" description="Helical" evidence="5">
    <location>
        <begin position="51"/>
        <end position="73"/>
    </location>
</feature>
<keyword evidence="3 5" id="KW-1133">Transmembrane helix</keyword>
<dbReference type="KEGG" id="dea:FPZ08_08045"/>
<name>A0A5B8LR51_9HYPH</name>
<feature type="transmembrane region" description="Helical" evidence="5">
    <location>
        <begin position="440"/>
        <end position="461"/>
    </location>
</feature>
<dbReference type="InterPro" id="IPR007016">
    <property type="entry name" value="O-antigen_ligase-rel_domated"/>
</dbReference>
<evidence type="ECO:0000259" key="6">
    <source>
        <dbReference type="Pfam" id="PF04932"/>
    </source>
</evidence>
<feature type="transmembrane region" description="Helical" evidence="5">
    <location>
        <begin position="243"/>
        <end position="262"/>
    </location>
</feature>
<evidence type="ECO:0000313" key="8">
    <source>
        <dbReference type="Proteomes" id="UP000315364"/>
    </source>
</evidence>
<dbReference type="GO" id="GO:0016020">
    <property type="term" value="C:membrane"/>
    <property type="evidence" value="ECO:0007669"/>
    <property type="project" value="UniProtKB-SubCell"/>
</dbReference>
<dbReference type="OrthoDB" id="4391260at2"/>
<gene>
    <name evidence="7" type="ORF">FPZ08_08045</name>
</gene>
<feature type="transmembrane region" description="Helical" evidence="5">
    <location>
        <begin position="85"/>
        <end position="104"/>
    </location>
</feature>
<feature type="transmembrane region" description="Helical" evidence="5">
    <location>
        <begin position="26"/>
        <end position="45"/>
    </location>
</feature>
<feature type="domain" description="O-antigen ligase-related" evidence="6">
    <location>
        <begin position="252"/>
        <end position="388"/>
    </location>
</feature>
<comment type="subcellular location">
    <subcellularLocation>
        <location evidence="1">Membrane</location>
        <topology evidence="1">Multi-pass membrane protein</topology>
    </subcellularLocation>
</comment>
<evidence type="ECO:0000256" key="5">
    <source>
        <dbReference type="SAM" id="Phobius"/>
    </source>
</evidence>
<sequence length="465" mass="49609">MSQIESTGARTAGSSGRSHAPRLTRLNELTFWIMLAVLVLAPIPFGSARPVFWGLAAIFVGLWTAAYMAAILATGQVLRIGLNKFGAQALLASLFCLWLIVQMLPVGMSAIQLGDGLSLPIPTISLAPGATLLMLIRQLTYGLFFFLVLQISANENRRQRLFDLLLGMIVAYGVYGLVALHSGDTILGLNKWAYSGYATGTFVNRNSFATFLAMGAVIAAARFGKVLSDGASTCPDDGKPHHLSSNLPLYGLAFVWLVMVVLQTGSRMGFFVTAMGAALALALTLRRNASASIVALVPPVLLILALTMLLYGGTLFERLGQLDATSDARWDLYRQTWQLIMQRPLTGFGGGAFELAFPLVHQAPVNSDLIWSKAHSSYLALWAELGLVFGSLPLIAIALIGLRLAVAVIRKRGHLESQAIALGVLAVGGVHSLVDFSLEIPANTFVFLALLAAGAASTVNLKASR</sequence>
<keyword evidence="7" id="KW-0436">Ligase</keyword>
<feature type="transmembrane region" description="Helical" evidence="5">
    <location>
        <begin position="268"/>
        <end position="285"/>
    </location>
</feature>
<keyword evidence="8" id="KW-1185">Reference proteome</keyword>
<reference evidence="7 8" key="1">
    <citation type="submission" date="2019-07" db="EMBL/GenBank/DDBJ databases">
        <title>Full genome sequence of Devosia sp. Gsoil 520.</title>
        <authorList>
            <person name="Im W.-T."/>
        </authorList>
    </citation>
    <scope>NUCLEOTIDE SEQUENCE [LARGE SCALE GENOMIC DNA]</scope>
    <source>
        <strain evidence="7 8">Gsoil 520</strain>
    </source>
</reference>
<proteinExistence type="predicted"/>
<evidence type="ECO:0000256" key="3">
    <source>
        <dbReference type="ARBA" id="ARBA00022989"/>
    </source>
</evidence>
<accession>A0A5B8LR51</accession>
<feature type="transmembrane region" description="Helical" evidence="5">
    <location>
        <begin position="124"/>
        <end position="149"/>
    </location>
</feature>
<dbReference type="Pfam" id="PF04932">
    <property type="entry name" value="Wzy_C"/>
    <property type="match status" value="1"/>
</dbReference>